<dbReference type="EMBL" id="JBHTHY010000006">
    <property type="protein sequence ID" value="MFD0797629.1"/>
    <property type="molecule type" value="Genomic_DNA"/>
</dbReference>
<proteinExistence type="predicted"/>
<organism evidence="4 5">
    <name type="scientific">Maribacter chungangensis</name>
    <dbReference type="NCBI Taxonomy" id="1069117"/>
    <lineage>
        <taxon>Bacteria</taxon>
        <taxon>Pseudomonadati</taxon>
        <taxon>Bacteroidota</taxon>
        <taxon>Flavobacteriia</taxon>
        <taxon>Flavobacteriales</taxon>
        <taxon>Flavobacteriaceae</taxon>
        <taxon>Maribacter</taxon>
    </lineage>
</organism>
<dbReference type="PANTHER" id="PTHR20857">
    <property type="entry name" value="THIAMINE-PHOSPHATE PYROPHOSPHORYLASE"/>
    <property type="match status" value="1"/>
</dbReference>
<dbReference type="InterPro" id="IPR022998">
    <property type="entry name" value="ThiamineP_synth_TenI"/>
</dbReference>
<gene>
    <name evidence="4" type="ORF">ACFQZJ_09165</name>
</gene>
<sequence>MIIPKLHYICQGNSSKELLENIQKACTSGIELLHLEVRYNSNTQKLKIAEEAREITGHFQTRLLIANDYKLAIAIKADGVHLEHGISPTAIRKQLYSWQILGGSAHTLQDCEALIAKEADYIQIGPFRATESQGHQRTVIGLNGYTAIAEALNTKTPLIGYGGIVPSDVGSILKTGILGIAVSDAITQNFNSIRTFNQLLNASATAEQRHTFE</sequence>
<name>A0ABW3B4S4_9FLAO</name>
<dbReference type="InterPro" id="IPR036206">
    <property type="entry name" value="ThiamineP_synth_sf"/>
</dbReference>
<dbReference type="PANTHER" id="PTHR20857:SF15">
    <property type="entry name" value="THIAMINE-PHOSPHATE SYNTHASE"/>
    <property type="match status" value="1"/>
</dbReference>
<comment type="caution">
    <text evidence="4">The sequence shown here is derived from an EMBL/GenBank/DDBJ whole genome shotgun (WGS) entry which is preliminary data.</text>
</comment>
<evidence type="ECO:0000313" key="5">
    <source>
        <dbReference type="Proteomes" id="UP001597012"/>
    </source>
</evidence>
<dbReference type="CDD" id="cd00564">
    <property type="entry name" value="TMP_TenI"/>
    <property type="match status" value="1"/>
</dbReference>
<feature type="domain" description="Thiamine phosphate synthase/TenI" evidence="3">
    <location>
        <begin position="9"/>
        <end position="186"/>
    </location>
</feature>
<evidence type="ECO:0000256" key="2">
    <source>
        <dbReference type="ARBA" id="ARBA00022977"/>
    </source>
</evidence>
<keyword evidence="2" id="KW-0784">Thiamine biosynthesis</keyword>
<keyword evidence="5" id="KW-1185">Reference proteome</keyword>
<protein>
    <submittedName>
        <fullName evidence="4">Thiamine phosphate synthase</fullName>
    </submittedName>
</protein>
<dbReference type="Gene3D" id="3.20.20.70">
    <property type="entry name" value="Aldolase class I"/>
    <property type="match status" value="1"/>
</dbReference>
<dbReference type="InterPro" id="IPR013785">
    <property type="entry name" value="Aldolase_TIM"/>
</dbReference>
<evidence type="ECO:0000256" key="1">
    <source>
        <dbReference type="ARBA" id="ARBA00004948"/>
    </source>
</evidence>
<dbReference type="RefSeq" id="WP_379934046.1">
    <property type="nucleotide sequence ID" value="NZ_JBHTHY010000006.1"/>
</dbReference>
<comment type="pathway">
    <text evidence="1">Cofactor biosynthesis; thiamine diphosphate biosynthesis.</text>
</comment>
<evidence type="ECO:0000313" key="4">
    <source>
        <dbReference type="EMBL" id="MFD0797629.1"/>
    </source>
</evidence>
<dbReference type="SUPFAM" id="SSF51391">
    <property type="entry name" value="Thiamin phosphate synthase"/>
    <property type="match status" value="1"/>
</dbReference>
<dbReference type="Proteomes" id="UP001597012">
    <property type="component" value="Unassembled WGS sequence"/>
</dbReference>
<accession>A0ABW3B4S4</accession>
<evidence type="ECO:0000259" key="3">
    <source>
        <dbReference type="Pfam" id="PF02581"/>
    </source>
</evidence>
<reference evidence="5" key="1">
    <citation type="journal article" date="2019" name="Int. J. Syst. Evol. Microbiol.">
        <title>The Global Catalogue of Microorganisms (GCM) 10K type strain sequencing project: providing services to taxonomists for standard genome sequencing and annotation.</title>
        <authorList>
            <consortium name="The Broad Institute Genomics Platform"/>
            <consortium name="The Broad Institute Genome Sequencing Center for Infectious Disease"/>
            <person name="Wu L."/>
            <person name="Ma J."/>
        </authorList>
    </citation>
    <scope>NUCLEOTIDE SEQUENCE [LARGE SCALE GENOMIC DNA]</scope>
    <source>
        <strain evidence="5">CCUG 61948</strain>
    </source>
</reference>
<dbReference type="Pfam" id="PF02581">
    <property type="entry name" value="TMP-TENI"/>
    <property type="match status" value="1"/>
</dbReference>